<feature type="compositionally biased region" description="Low complexity" evidence="7">
    <location>
        <begin position="556"/>
        <end position="567"/>
    </location>
</feature>
<organism evidence="8 9">
    <name type="scientific">Trichoderma gamsii</name>
    <dbReference type="NCBI Taxonomy" id="398673"/>
    <lineage>
        <taxon>Eukaryota</taxon>
        <taxon>Fungi</taxon>
        <taxon>Dikarya</taxon>
        <taxon>Ascomycota</taxon>
        <taxon>Pezizomycotina</taxon>
        <taxon>Sordariomycetes</taxon>
        <taxon>Hypocreomycetidae</taxon>
        <taxon>Hypocreales</taxon>
        <taxon>Hypocreaceae</taxon>
        <taxon>Trichoderma</taxon>
    </lineage>
</organism>
<keyword evidence="9" id="KW-1185">Reference proteome</keyword>
<comment type="caution">
    <text evidence="8">The sequence shown here is derived from an EMBL/GenBank/DDBJ whole genome shotgun (WGS) entry which is preliminary data.</text>
</comment>
<evidence type="ECO:0000256" key="3">
    <source>
        <dbReference type="ARBA" id="ARBA00023015"/>
    </source>
</evidence>
<gene>
    <name evidence="8" type="ORF">TGAM01_v209045</name>
</gene>
<accession>A0A2P4ZD28</accession>
<keyword evidence="5" id="KW-0804">Transcription</keyword>
<feature type="compositionally biased region" description="Low complexity" evidence="7">
    <location>
        <begin position="798"/>
        <end position="808"/>
    </location>
</feature>
<feature type="compositionally biased region" description="Low complexity" evidence="7">
    <location>
        <begin position="698"/>
        <end position="707"/>
    </location>
</feature>
<dbReference type="AlphaFoldDB" id="A0A2P4ZD28"/>
<feature type="region of interest" description="Disordered" evidence="7">
    <location>
        <begin position="186"/>
        <end position="210"/>
    </location>
</feature>
<feature type="compositionally biased region" description="Low complexity" evidence="7">
    <location>
        <begin position="630"/>
        <end position="639"/>
    </location>
</feature>
<evidence type="ECO:0000256" key="5">
    <source>
        <dbReference type="ARBA" id="ARBA00023163"/>
    </source>
</evidence>
<feature type="compositionally biased region" description="Acidic residues" evidence="7">
    <location>
        <begin position="1008"/>
        <end position="1021"/>
    </location>
</feature>
<evidence type="ECO:0000256" key="2">
    <source>
        <dbReference type="ARBA" id="ARBA00010812"/>
    </source>
</evidence>
<dbReference type="GeneID" id="29983541"/>
<comment type="similarity">
    <text evidence="2">Belongs to the HMGA family.</text>
</comment>
<dbReference type="PANTHER" id="PTHR23341:SF2">
    <property type="entry name" value="HIGH MOBILITY GROUP PROTEIN HMG-12"/>
    <property type="match status" value="1"/>
</dbReference>
<evidence type="ECO:0000313" key="9">
    <source>
        <dbReference type="Proteomes" id="UP000054821"/>
    </source>
</evidence>
<feature type="compositionally biased region" description="Basic and acidic residues" evidence="7">
    <location>
        <begin position="828"/>
        <end position="839"/>
    </location>
</feature>
<evidence type="ECO:0000256" key="1">
    <source>
        <dbReference type="ARBA" id="ARBA00004123"/>
    </source>
</evidence>
<keyword evidence="4" id="KW-0238">DNA-binding</keyword>
<keyword evidence="6" id="KW-0539">Nucleus</keyword>
<dbReference type="Pfam" id="PF02178">
    <property type="entry name" value="AT_hook"/>
    <property type="match status" value="16"/>
</dbReference>
<evidence type="ECO:0000256" key="6">
    <source>
        <dbReference type="ARBA" id="ARBA00023242"/>
    </source>
</evidence>
<evidence type="ECO:0000256" key="4">
    <source>
        <dbReference type="ARBA" id="ARBA00023125"/>
    </source>
</evidence>
<evidence type="ECO:0000256" key="7">
    <source>
        <dbReference type="SAM" id="MobiDB-lite"/>
    </source>
</evidence>
<feature type="region of interest" description="Disordered" evidence="7">
    <location>
        <begin position="1062"/>
        <end position="1138"/>
    </location>
</feature>
<feature type="compositionally biased region" description="Basic and acidic residues" evidence="7">
    <location>
        <begin position="337"/>
        <end position="346"/>
    </location>
</feature>
<evidence type="ECO:0000313" key="8">
    <source>
        <dbReference type="EMBL" id="PON22171.1"/>
    </source>
</evidence>
<feature type="compositionally biased region" description="Basic and acidic residues" evidence="7">
    <location>
        <begin position="682"/>
        <end position="695"/>
    </location>
</feature>
<dbReference type="GO" id="GO:0005634">
    <property type="term" value="C:nucleus"/>
    <property type="evidence" value="ECO:0007669"/>
    <property type="project" value="UniProtKB-SubCell"/>
</dbReference>
<feature type="compositionally biased region" description="Basic and acidic residues" evidence="7">
    <location>
        <begin position="538"/>
        <end position="552"/>
    </location>
</feature>
<feature type="region of interest" description="Disordered" evidence="7">
    <location>
        <begin position="1003"/>
        <end position="1042"/>
    </location>
</feature>
<dbReference type="InterPro" id="IPR017956">
    <property type="entry name" value="AT_hook_DNA-bd_motif"/>
</dbReference>
<dbReference type="PRINTS" id="PR00929">
    <property type="entry name" value="ATHOOK"/>
</dbReference>
<dbReference type="GO" id="GO:0010557">
    <property type="term" value="P:positive regulation of macromolecule biosynthetic process"/>
    <property type="evidence" value="ECO:0007669"/>
    <property type="project" value="UniProtKB-ARBA"/>
</dbReference>
<dbReference type="GO" id="GO:0006355">
    <property type="term" value="P:regulation of DNA-templated transcription"/>
    <property type="evidence" value="ECO:0007669"/>
    <property type="project" value="TreeGrafter"/>
</dbReference>
<dbReference type="GO" id="GO:0003712">
    <property type="term" value="F:transcription coregulator activity"/>
    <property type="evidence" value="ECO:0007669"/>
    <property type="project" value="TreeGrafter"/>
</dbReference>
<feature type="compositionally biased region" description="Low complexity" evidence="7">
    <location>
        <begin position="961"/>
        <end position="972"/>
    </location>
</feature>
<feature type="region of interest" description="Disordered" evidence="7">
    <location>
        <begin position="242"/>
        <end position="295"/>
    </location>
</feature>
<name>A0A2P4ZD28_9HYPO</name>
<dbReference type="GO" id="GO:0003677">
    <property type="term" value="F:DNA binding"/>
    <property type="evidence" value="ECO:0007669"/>
    <property type="project" value="UniProtKB-KW"/>
</dbReference>
<feature type="compositionally biased region" description="Polar residues" evidence="7">
    <location>
        <begin position="737"/>
        <end position="747"/>
    </location>
</feature>
<evidence type="ECO:0008006" key="10">
    <source>
        <dbReference type="Google" id="ProtNLM"/>
    </source>
</evidence>
<dbReference type="PANTHER" id="PTHR23341">
    <property type="entry name" value="HIGH MOBILITY GROUP PROTEINS HMG-A AND C"/>
    <property type="match status" value="1"/>
</dbReference>
<feature type="compositionally biased region" description="Acidic residues" evidence="7">
    <location>
        <begin position="257"/>
        <end position="266"/>
    </location>
</feature>
<dbReference type="RefSeq" id="XP_018663496.1">
    <property type="nucleotide sequence ID" value="XM_018803458.1"/>
</dbReference>
<dbReference type="SMART" id="SM00384">
    <property type="entry name" value="AT_hook"/>
    <property type="match status" value="17"/>
</dbReference>
<feature type="compositionally biased region" description="Polar residues" evidence="7">
    <location>
        <begin position="186"/>
        <end position="203"/>
    </location>
</feature>
<keyword evidence="3" id="KW-0805">Transcription regulation</keyword>
<dbReference type="EMBL" id="JPDN02000041">
    <property type="protein sequence ID" value="PON22171.1"/>
    <property type="molecule type" value="Genomic_DNA"/>
</dbReference>
<protein>
    <recommendedName>
        <fullName evidence="10">AT hook domain-containing protein</fullName>
    </recommendedName>
</protein>
<feature type="region of interest" description="Disordered" evidence="7">
    <location>
        <begin position="330"/>
        <end position="895"/>
    </location>
</feature>
<dbReference type="STRING" id="398673.A0A2P4ZD28"/>
<sequence>MDFNPLDEQSPLADYWQMNDGLDTEDAAVIASLATQALQAKLGYDYEDGMGVNEPAEVANYTESRSSPQSQYSAIAQEEPAESFRGLMEDHDRGAQFSEANVTNDYDMEPPTRGRVSDTVAGFEEQAALMRDSNLHDPIYSLLNVPAEMDETRGTMTASQVVNEVLRNNELAAQSQMDVNMQALHSQAAQLTPPDSESPSISAEETDHSEMEENFLADAHEQHDDCEPEDVVGEEPLPDTEVQQQLMAEFDERPTIGEDEMDEDESREPSPSPAPRKAGRPRKSDTAAELPDLVPEAELALREKVVVEEDEVTEEVVVEEVVVEEAVVEEAVVDGAEGNKAEETPAARRRGRPRKSEIAELTTASSTKRGAGRPPKLAAPEATSESTPATGKRGRPRKSEVEDQSQILPQESDIPVDEAPTATPAAGTRRRTRKSEMEDKPQAQMEEFDQPMDEAPVMTPAAGKRGRPRRSEVEDQPQILIEKSDIPLEEAIAAAAPGKRGRPRKSNVENTPQIHTKGSHIPLEEAIATSAGKRGRPRKSEVEDKPQVHMEESDIPAEATPAATPAAGKRGRPRKSEAENQSQAHTKVIDIPAEETPATRPATGKRGRPRKSGVEDKSQAHAGETDLPAEETPTTTSTAGKRGRPRRNTLVDAMQAPTDPSQPPVAETSASTPSLSKRGRPRKSEVVDTAHEPTGEHTSTATEAANPTPAPGRRGRPRKSEVMSTPRNLTDEHALSATETAVPTSTLAPAPGKRGRPRKSDTAQVPTTEPQPYIVETPTVTPTTGRRGRPRKSDAVSAIAPEAAAIPELQAESEISTTADVVPSTAETMERKKPFGHDEVLEEQDASPFIAPGQKRGRGRPPKSGVLNTATDPEIAANIEEAEPQGSSTEHMEDPAEGMALDKNLGAKPVPDIWEIEVTPAKKRGRPKSSAMDKPFPLILAPVTASTKKRGRPPKASTTVESAETLAEPAPAEAKETEERVAKRRRTDSDVVMEGSIDDLIADLLSDPMEEAVEEPLEEPQPEAREERPASVRKRRVSFAADTKAPKSLIPVKFMRRNSDSTGLKAGFFSANTPRVPRLGGPTDSSKENAGAEAPLKSMATQQTELFLSRLPRPTVDSVSDGKKFGKRPRTYGKRLKK</sequence>
<comment type="subcellular location">
    <subcellularLocation>
        <location evidence="1">Nucleus</location>
    </subcellularLocation>
</comment>
<feature type="compositionally biased region" description="Basic residues" evidence="7">
    <location>
        <begin position="1125"/>
        <end position="1138"/>
    </location>
</feature>
<reference evidence="8 9" key="1">
    <citation type="journal article" date="2016" name="Genome Announc.">
        <title>Draft Whole-Genome Sequence of Trichoderma gamsii T6085, a Promising Biocontrol Agent of Fusarium Head Blight on Wheat.</title>
        <authorList>
            <person name="Baroncelli R."/>
            <person name="Zapparata A."/>
            <person name="Piaggeschi G."/>
            <person name="Sarrocco S."/>
            <person name="Vannacci G."/>
        </authorList>
    </citation>
    <scope>NUCLEOTIDE SEQUENCE [LARGE SCALE GENOMIC DNA]</scope>
    <source>
        <strain evidence="8 9">T6085</strain>
    </source>
</reference>
<proteinExistence type="inferred from homology"/>
<dbReference type="Proteomes" id="UP000054821">
    <property type="component" value="Unassembled WGS sequence"/>
</dbReference>
<feature type="region of interest" description="Disordered" evidence="7">
    <location>
        <begin position="918"/>
        <end position="990"/>
    </location>
</feature>